<dbReference type="GO" id="GO:0015629">
    <property type="term" value="C:actin cytoskeleton"/>
    <property type="evidence" value="ECO:0007669"/>
    <property type="project" value="TreeGrafter"/>
</dbReference>
<evidence type="ECO:0000256" key="5">
    <source>
        <dbReference type="SAM" id="MobiDB-lite"/>
    </source>
</evidence>
<dbReference type="GO" id="GO:0030833">
    <property type="term" value="P:regulation of actin filament polymerization"/>
    <property type="evidence" value="ECO:0007669"/>
    <property type="project" value="TreeGrafter"/>
</dbReference>
<dbReference type="GO" id="GO:0005739">
    <property type="term" value="C:mitochondrion"/>
    <property type="evidence" value="ECO:0007669"/>
    <property type="project" value="TreeGrafter"/>
</dbReference>
<proteinExistence type="inferred from homology"/>
<dbReference type="PANTHER" id="PTHR14938">
    <property type="entry name" value="HCLS1-ASSOCIATED PROTEIN X-1"/>
    <property type="match status" value="1"/>
</dbReference>
<evidence type="ECO:0000313" key="7">
    <source>
        <dbReference type="RefSeq" id="XP_022329338.1"/>
    </source>
</evidence>
<feature type="compositionally biased region" description="Basic and acidic residues" evidence="5">
    <location>
        <begin position="239"/>
        <end position="248"/>
    </location>
</feature>
<dbReference type="GO" id="GO:0016529">
    <property type="term" value="C:sarcoplasmic reticulum"/>
    <property type="evidence" value="ECO:0007669"/>
    <property type="project" value="TreeGrafter"/>
</dbReference>
<feature type="region of interest" description="Disordered" evidence="5">
    <location>
        <begin position="213"/>
        <end position="277"/>
    </location>
</feature>
<feature type="compositionally biased region" description="Polar residues" evidence="5">
    <location>
        <begin position="216"/>
        <end position="235"/>
    </location>
</feature>
<gene>
    <name evidence="7" type="primary">LOC111128157</name>
</gene>
<dbReference type="Proteomes" id="UP000694844">
    <property type="component" value="Chromosome 4"/>
</dbReference>
<evidence type="ECO:0000256" key="1">
    <source>
        <dbReference type="ARBA" id="ARBA00004496"/>
    </source>
</evidence>
<keyword evidence="6" id="KW-1185">Reference proteome</keyword>
<dbReference type="KEGG" id="cvn:111128157"/>
<dbReference type="GO" id="GO:0016324">
    <property type="term" value="C:apical plasma membrane"/>
    <property type="evidence" value="ECO:0007669"/>
    <property type="project" value="TreeGrafter"/>
</dbReference>
<evidence type="ECO:0000313" key="6">
    <source>
        <dbReference type="Proteomes" id="UP000694844"/>
    </source>
</evidence>
<comment type="similarity">
    <text evidence="2">Belongs to the MLF family.</text>
</comment>
<dbReference type="AlphaFoldDB" id="A0A8B8DNL8"/>
<dbReference type="GO" id="GO:0043066">
    <property type="term" value="P:negative regulation of apoptotic process"/>
    <property type="evidence" value="ECO:0007669"/>
    <property type="project" value="InterPro"/>
</dbReference>
<evidence type="ECO:0000256" key="2">
    <source>
        <dbReference type="ARBA" id="ARBA00008332"/>
    </source>
</evidence>
<protein>
    <submittedName>
        <fullName evidence="7">HCLS1-associated protein X-1-like</fullName>
    </submittedName>
</protein>
<dbReference type="PANTHER" id="PTHR14938:SF2">
    <property type="entry name" value="HCLS1-ASSOCIATED PROTEIN X-1"/>
    <property type="match status" value="1"/>
</dbReference>
<feature type="compositionally biased region" description="Basic and acidic residues" evidence="5">
    <location>
        <begin position="81"/>
        <end position="99"/>
    </location>
</feature>
<dbReference type="RefSeq" id="XP_022329338.1">
    <property type="nucleotide sequence ID" value="XM_022473630.1"/>
</dbReference>
<dbReference type="Pfam" id="PF10248">
    <property type="entry name" value="Mlf1IP"/>
    <property type="match status" value="1"/>
</dbReference>
<name>A0A8B8DNL8_CRAVI</name>
<evidence type="ECO:0000256" key="3">
    <source>
        <dbReference type="ARBA" id="ARBA00022490"/>
    </source>
</evidence>
<keyword evidence="4" id="KW-0597">Phosphoprotein</keyword>
<dbReference type="OrthoDB" id="5562606at2759"/>
<feature type="region of interest" description="Disordered" evidence="5">
    <location>
        <begin position="75"/>
        <end position="115"/>
    </location>
</feature>
<dbReference type="GeneID" id="111128157"/>
<sequence>MGIGDLFHDFFFVLKRHSNVNDDHGKPHIPNIDCEDEDFIGIADESFNDVQKHMEMIQREMETIFRSFGGMHMPFESIPGGREERRGDNPRDFMLKEPDSSQENQITPMPPSHRGFHHFFEDFVHKFGPQEPIIKEDKDLDSEGKDIDLGRVFADPGSRLVPSPAQRGGFFSRGSSVSVTTIRGADGRIEEKRTVRDSSGREETTVTRTIGDKSHSVTTRVDPSGIPETTETFTNVDEDDKKGFDNKWKRPSGNPVQPLTLLPENPPLTPDQHPGGSLLDRIFGLKLFGPKDDQ</sequence>
<evidence type="ECO:0000256" key="4">
    <source>
        <dbReference type="ARBA" id="ARBA00022553"/>
    </source>
</evidence>
<accession>A0A8B8DNL8</accession>
<organism evidence="6 7">
    <name type="scientific">Crassostrea virginica</name>
    <name type="common">Eastern oyster</name>
    <dbReference type="NCBI Taxonomy" id="6565"/>
    <lineage>
        <taxon>Eukaryota</taxon>
        <taxon>Metazoa</taxon>
        <taxon>Spiralia</taxon>
        <taxon>Lophotrochozoa</taxon>
        <taxon>Mollusca</taxon>
        <taxon>Bivalvia</taxon>
        <taxon>Autobranchia</taxon>
        <taxon>Pteriomorphia</taxon>
        <taxon>Ostreida</taxon>
        <taxon>Ostreoidea</taxon>
        <taxon>Ostreidae</taxon>
        <taxon>Crassostrea</taxon>
    </lineage>
</organism>
<keyword evidence="3" id="KW-0963">Cytoplasm</keyword>
<dbReference type="InterPro" id="IPR017248">
    <property type="entry name" value="HAX-1"/>
</dbReference>
<comment type="subcellular location">
    <subcellularLocation>
        <location evidence="1">Cytoplasm</location>
    </subcellularLocation>
</comment>
<reference evidence="7" key="1">
    <citation type="submission" date="2025-08" db="UniProtKB">
        <authorList>
            <consortium name="RefSeq"/>
        </authorList>
    </citation>
    <scope>IDENTIFICATION</scope>
    <source>
        <tissue evidence="7">Whole sample</tissue>
    </source>
</reference>
<dbReference type="GO" id="GO:0030136">
    <property type="term" value="C:clathrin-coated vesicle"/>
    <property type="evidence" value="ECO:0007669"/>
    <property type="project" value="TreeGrafter"/>
</dbReference>
<dbReference type="InterPro" id="IPR019376">
    <property type="entry name" value="Myeloid_leukemia_factor"/>
</dbReference>